<dbReference type="Pfam" id="PF08085">
    <property type="entry name" value="Entericidin"/>
    <property type="match status" value="1"/>
</dbReference>
<name>A0AAJ1YKI8_SERFO</name>
<evidence type="ECO:0000256" key="7">
    <source>
        <dbReference type="SAM" id="SignalP"/>
    </source>
</evidence>
<proteinExistence type="inferred from homology"/>
<keyword evidence="2" id="KW-1003">Cell membrane</keyword>
<accession>A0AAJ1YKI8</accession>
<keyword evidence="5" id="KW-0564">Palmitate</keyword>
<keyword evidence="6 8" id="KW-0449">Lipoprotein</keyword>
<evidence type="ECO:0000256" key="3">
    <source>
        <dbReference type="ARBA" id="ARBA00022729"/>
    </source>
</evidence>
<comment type="caution">
    <text evidence="8">The sequence shown here is derived from an EMBL/GenBank/DDBJ whole genome shotgun (WGS) entry which is preliminary data.</text>
</comment>
<sequence length="43" mass="4390">MLKKSIIAIFSLLILSSLVGCNTTAGVGKDVEAGGKAIQRSAQ</sequence>
<keyword evidence="4" id="KW-0472">Membrane</keyword>
<evidence type="ECO:0000256" key="1">
    <source>
        <dbReference type="ARBA" id="ARBA00010296"/>
    </source>
</evidence>
<dbReference type="PROSITE" id="PS51257">
    <property type="entry name" value="PROKAR_LIPOPROTEIN"/>
    <property type="match status" value="1"/>
</dbReference>
<evidence type="ECO:0000313" key="9">
    <source>
        <dbReference type="Proteomes" id="UP001224622"/>
    </source>
</evidence>
<dbReference type="GO" id="GO:0016020">
    <property type="term" value="C:membrane"/>
    <property type="evidence" value="ECO:0007669"/>
    <property type="project" value="InterPro"/>
</dbReference>
<dbReference type="EMBL" id="JAVIGA010000042">
    <property type="protein sequence ID" value="MDQ9129815.1"/>
    <property type="molecule type" value="Genomic_DNA"/>
</dbReference>
<feature type="chain" id="PRO_5042601283" evidence="7">
    <location>
        <begin position="21"/>
        <end position="43"/>
    </location>
</feature>
<dbReference type="RefSeq" id="WP_024530202.1">
    <property type="nucleotide sequence ID" value="NZ_CAMKVM010000009.1"/>
</dbReference>
<evidence type="ECO:0000256" key="2">
    <source>
        <dbReference type="ARBA" id="ARBA00022475"/>
    </source>
</evidence>
<dbReference type="AlphaFoldDB" id="A0AAJ1YKI8"/>
<reference evidence="8" key="1">
    <citation type="submission" date="2023-08" db="EMBL/GenBank/DDBJ databases">
        <title>The Comparative Genomic Analysis of Yersiniaceae from Polar Regions.</title>
        <authorList>
            <person name="Goncharov A."/>
            <person name="Aslanov B."/>
            <person name="Kolodzhieva V."/>
            <person name="Azarov D."/>
            <person name="Mochov A."/>
            <person name="Lebedeva E."/>
        </authorList>
    </citation>
    <scope>NUCLEOTIDE SEQUENCE</scope>
    <source>
        <strain evidence="8">Vf</strain>
    </source>
</reference>
<comment type="similarity">
    <text evidence="1">Belongs to the EcnA/EcnB lipoprotein family.</text>
</comment>
<dbReference type="GO" id="GO:0009636">
    <property type="term" value="P:response to toxic substance"/>
    <property type="evidence" value="ECO:0007669"/>
    <property type="project" value="InterPro"/>
</dbReference>
<gene>
    <name evidence="8" type="ORF">RDT67_25715</name>
</gene>
<protein>
    <submittedName>
        <fullName evidence="8">Entericidin A/B family lipoprotein</fullName>
    </submittedName>
</protein>
<evidence type="ECO:0000256" key="4">
    <source>
        <dbReference type="ARBA" id="ARBA00023136"/>
    </source>
</evidence>
<keyword evidence="3 7" id="KW-0732">Signal</keyword>
<evidence type="ECO:0000256" key="5">
    <source>
        <dbReference type="ARBA" id="ARBA00023139"/>
    </source>
</evidence>
<feature type="signal peptide" evidence="7">
    <location>
        <begin position="1"/>
        <end position="20"/>
    </location>
</feature>
<dbReference type="InterPro" id="IPR012556">
    <property type="entry name" value="Entericidin"/>
</dbReference>
<evidence type="ECO:0000313" key="8">
    <source>
        <dbReference type="EMBL" id="MDQ9129815.1"/>
    </source>
</evidence>
<organism evidence="8 9">
    <name type="scientific">Serratia fonticola</name>
    <dbReference type="NCBI Taxonomy" id="47917"/>
    <lineage>
        <taxon>Bacteria</taxon>
        <taxon>Pseudomonadati</taxon>
        <taxon>Pseudomonadota</taxon>
        <taxon>Gammaproteobacteria</taxon>
        <taxon>Enterobacterales</taxon>
        <taxon>Yersiniaceae</taxon>
        <taxon>Serratia</taxon>
    </lineage>
</organism>
<dbReference type="Proteomes" id="UP001224622">
    <property type="component" value="Unassembled WGS sequence"/>
</dbReference>
<evidence type="ECO:0000256" key="6">
    <source>
        <dbReference type="ARBA" id="ARBA00023288"/>
    </source>
</evidence>